<dbReference type="EMBL" id="GBXM01035882">
    <property type="protein sequence ID" value="JAH72695.1"/>
    <property type="molecule type" value="Transcribed_RNA"/>
</dbReference>
<reference evidence="2" key="2">
    <citation type="journal article" date="2015" name="Fish Shellfish Immunol.">
        <title>Early steps in the European eel (Anguilla anguilla)-Vibrio vulnificus interaction in the gills: Role of the RtxA13 toxin.</title>
        <authorList>
            <person name="Callol A."/>
            <person name="Pajuelo D."/>
            <person name="Ebbesson L."/>
            <person name="Teles M."/>
            <person name="MacKenzie S."/>
            <person name="Amaro C."/>
        </authorList>
    </citation>
    <scope>NUCLEOTIDE SEQUENCE</scope>
</reference>
<dbReference type="AlphaFoldDB" id="A0A0E9V5E7"/>
<keyword evidence="1" id="KW-0812">Transmembrane</keyword>
<feature type="transmembrane region" description="Helical" evidence="1">
    <location>
        <begin position="38"/>
        <end position="62"/>
    </location>
</feature>
<reference evidence="2" key="1">
    <citation type="submission" date="2014-11" db="EMBL/GenBank/DDBJ databases">
        <authorList>
            <person name="Amaro Gonzalez C."/>
        </authorList>
    </citation>
    <scope>NUCLEOTIDE SEQUENCE</scope>
</reference>
<accession>A0A0E9V5E7</accession>
<keyword evidence="1" id="KW-0472">Membrane</keyword>
<evidence type="ECO:0000256" key="1">
    <source>
        <dbReference type="SAM" id="Phobius"/>
    </source>
</evidence>
<proteinExistence type="predicted"/>
<protein>
    <submittedName>
        <fullName evidence="2">Uncharacterized protein</fullName>
    </submittedName>
</protein>
<keyword evidence="1" id="KW-1133">Transmembrane helix</keyword>
<evidence type="ECO:0000313" key="2">
    <source>
        <dbReference type="EMBL" id="JAH72695.1"/>
    </source>
</evidence>
<name>A0A0E9V5E7_ANGAN</name>
<organism evidence="2">
    <name type="scientific">Anguilla anguilla</name>
    <name type="common">European freshwater eel</name>
    <name type="synonym">Muraena anguilla</name>
    <dbReference type="NCBI Taxonomy" id="7936"/>
    <lineage>
        <taxon>Eukaryota</taxon>
        <taxon>Metazoa</taxon>
        <taxon>Chordata</taxon>
        <taxon>Craniata</taxon>
        <taxon>Vertebrata</taxon>
        <taxon>Euteleostomi</taxon>
        <taxon>Actinopterygii</taxon>
        <taxon>Neopterygii</taxon>
        <taxon>Teleostei</taxon>
        <taxon>Anguilliformes</taxon>
        <taxon>Anguillidae</taxon>
        <taxon>Anguilla</taxon>
    </lineage>
</organism>
<sequence>MSSQPPIAALIPLYLFLCSTQCFELFALFSVNSKLHPYFLHLFSKFSFIKSASVFVQSFWYLPQPPPSFSLPLL</sequence>